<organism evidence="3 4">
    <name type="scientific">Streptomyces bingchenggensis (strain BCW-1)</name>
    <dbReference type="NCBI Taxonomy" id="749414"/>
    <lineage>
        <taxon>Bacteria</taxon>
        <taxon>Bacillati</taxon>
        <taxon>Actinomycetota</taxon>
        <taxon>Actinomycetes</taxon>
        <taxon>Kitasatosporales</taxon>
        <taxon>Streptomycetaceae</taxon>
        <taxon>Streptomyces</taxon>
    </lineage>
</organism>
<dbReference type="InterPro" id="IPR025161">
    <property type="entry name" value="IS402-like_dom"/>
</dbReference>
<proteinExistence type="predicted"/>
<dbReference type="AlphaFoldDB" id="D7CFK3"/>
<evidence type="ECO:0000256" key="1">
    <source>
        <dbReference type="SAM" id="MobiDB-lite"/>
    </source>
</evidence>
<gene>
    <name evidence="3" type="ordered locus">SBI_01618</name>
</gene>
<evidence type="ECO:0000313" key="3">
    <source>
        <dbReference type="EMBL" id="ADI04739.1"/>
    </source>
</evidence>
<evidence type="ECO:0000313" key="4">
    <source>
        <dbReference type="Proteomes" id="UP000000377"/>
    </source>
</evidence>
<dbReference type="KEGG" id="sbh:SBI_01618"/>
<dbReference type="EMBL" id="CP002047">
    <property type="protein sequence ID" value="ADI04739.1"/>
    <property type="molecule type" value="Genomic_DNA"/>
</dbReference>
<keyword evidence="4" id="KW-1185">Reference proteome</keyword>
<feature type="domain" description="Insertion element IS402-like" evidence="2">
    <location>
        <begin position="10"/>
        <end position="81"/>
    </location>
</feature>
<reference evidence="3 4" key="1">
    <citation type="journal article" date="2010" name="J. Bacteriol.">
        <title>Genome sequence of the milbemycin-producing bacterium Streptomyces bingchenggensis.</title>
        <authorList>
            <person name="Wang X.J."/>
            <person name="Yan Y.J."/>
            <person name="Zhang B."/>
            <person name="An J."/>
            <person name="Wang J.J."/>
            <person name="Tian J."/>
            <person name="Jiang L."/>
            <person name="Chen Y.H."/>
            <person name="Huang S.X."/>
            <person name="Yin M."/>
            <person name="Zhang J."/>
            <person name="Gao A.L."/>
            <person name="Liu C.X."/>
            <person name="Zhu Z.X."/>
            <person name="Xiang W.S."/>
        </authorList>
    </citation>
    <scope>NUCLEOTIDE SEQUENCE [LARGE SCALE GENOMIC DNA]</scope>
    <source>
        <strain evidence="3 4">BCW-1</strain>
    </source>
</reference>
<dbReference type="PANTHER" id="PTHR30007">
    <property type="entry name" value="PHP DOMAIN PROTEIN"/>
    <property type="match status" value="1"/>
</dbReference>
<dbReference type="Pfam" id="PF13340">
    <property type="entry name" value="DUF4096"/>
    <property type="match status" value="1"/>
</dbReference>
<dbReference type="eggNOG" id="COG3293">
    <property type="taxonomic scope" value="Bacteria"/>
</dbReference>
<feature type="region of interest" description="Disordered" evidence="1">
    <location>
        <begin position="80"/>
        <end position="112"/>
    </location>
</feature>
<dbReference type="HOGENOM" id="CLU_055261_15_0_11"/>
<accession>D7CFK3</accession>
<dbReference type="Proteomes" id="UP000000377">
    <property type="component" value="Chromosome"/>
</dbReference>
<dbReference type="PATRIC" id="fig|749414.3.peg.1672"/>
<evidence type="ECO:0000259" key="2">
    <source>
        <dbReference type="Pfam" id="PF13340"/>
    </source>
</evidence>
<sequence length="112" mass="12350">MREPRYPSDMTDAEWALIEPLLPVPACQKPTGGHPEAHPRREIVDGIRYLVDNGIKWRSMADYPPWRTIYGFARRWAAAGGSETVGKDTRGQNGASPAGREGLRRPSPPLGG</sequence>
<dbReference type="STRING" id="749414.SBI_01618"/>
<dbReference type="PANTHER" id="PTHR30007:SF0">
    <property type="entry name" value="TRANSPOSASE"/>
    <property type="match status" value="1"/>
</dbReference>
<name>D7CFK3_STRBB</name>
<protein>
    <submittedName>
        <fullName evidence="3">Putative transposase</fullName>
    </submittedName>
</protein>